<dbReference type="AlphaFoldDB" id="A0A448V0J2"/>
<evidence type="ECO:0000313" key="1">
    <source>
        <dbReference type="EMBL" id="VEJ34823.1"/>
    </source>
</evidence>
<dbReference type="EMBL" id="LR134523">
    <property type="protein sequence ID" value="VEJ34823.1"/>
    <property type="molecule type" value="Genomic_DNA"/>
</dbReference>
<reference evidence="1 2" key="1">
    <citation type="submission" date="2018-12" db="EMBL/GenBank/DDBJ databases">
        <authorList>
            <consortium name="Pathogen Informatics"/>
        </authorList>
    </citation>
    <scope>NUCLEOTIDE SEQUENCE [LARGE SCALE GENOMIC DNA]</scope>
    <source>
        <strain evidence="1 2">NCTC13079</strain>
    </source>
</reference>
<dbReference type="Proteomes" id="UP000269544">
    <property type="component" value="Chromosome"/>
</dbReference>
<gene>
    <name evidence="1" type="ORF">NCTC13079_00342</name>
</gene>
<sequence length="187" mass="20214">MGLFDQLGNDVLKNEKNIQKLGGKNSESIAQAAKFAIPVILFGLWQKSKSENARPKLEEKIDRYKGEAVSGDVGGYLDRVDRADGREMLDEVFEGKQTDVAEEIAKKSGASKEEVDAVLEKLSPAIAAMLAEEKAKGKDLETVTKQEIETIKDDDGFGLDDVLRSLGGGQGENIVDSLGGVLGKFLK</sequence>
<dbReference type="Pfam" id="PF06078">
    <property type="entry name" value="DUF937"/>
    <property type="match status" value="1"/>
</dbReference>
<evidence type="ECO:0000313" key="2">
    <source>
        <dbReference type="Proteomes" id="UP000269544"/>
    </source>
</evidence>
<name>A0A448V0J2_9FIRM</name>
<organism evidence="1 2">
    <name type="scientific">Aedoeadaptatus ivorii</name>
    <dbReference type="NCBI Taxonomy" id="54006"/>
    <lineage>
        <taxon>Bacteria</taxon>
        <taxon>Bacillati</taxon>
        <taxon>Bacillota</taxon>
        <taxon>Tissierellia</taxon>
        <taxon>Tissierellales</taxon>
        <taxon>Peptoniphilaceae</taxon>
        <taxon>Aedoeadaptatus</taxon>
    </lineage>
</organism>
<dbReference type="KEGG" id="piv:NCTC13079_00342"/>
<dbReference type="RefSeq" id="WP_126464803.1">
    <property type="nucleotide sequence ID" value="NZ_JAUSWF010000002.1"/>
</dbReference>
<proteinExistence type="predicted"/>
<dbReference type="InterPro" id="IPR009282">
    <property type="entry name" value="DUF937"/>
</dbReference>
<keyword evidence="2" id="KW-1185">Reference proteome</keyword>
<accession>A0A448V0J2</accession>
<protein>
    <submittedName>
        <fullName evidence="1">Bacterial protein of uncharacterized function (DUF937)</fullName>
    </submittedName>
</protein>